<feature type="signal peptide" evidence="1">
    <location>
        <begin position="1"/>
        <end position="24"/>
    </location>
</feature>
<organism evidence="2 3">
    <name type="scientific">Spirosoma agri</name>
    <dbReference type="NCBI Taxonomy" id="1987381"/>
    <lineage>
        <taxon>Bacteria</taxon>
        <taxon>Pseudomonadati</taxon>
        <taxon>Bacteroidota</taxon>
        <taxon>Cytophagia</taxon>
        <taxon>Cytophagales</taxon>
        <taxon>Cytophagaceae</taxon>
        <taxon>Spirosoma</taxon>
    </lineage>
</organism>
<comment type="caution">
    <text evidence="2">The sequence shown here is derived from an EMBL/GenBank/DDBJ whole genome shotgun (WGS) entry which is preliminary data.</text>
</comment>
<gene>
    <name evidence="2" type="ORF">GK091_09385</name>
</gene>
<sequence length="225" mass="23964">MRSIRLLGSILVGLTLALSLFAPADVHALVPPAVQDFFMGADGVTLGMATVSFASMSRKERQKANLGGIIKLYLLSTSDFTRDWPIDTDVAAGLIVGTTIPLKTGVIAAVVTFDLDTCRVKSDRKGKLGYQNCSHSGEAKMAGYEAAQMAAIDKTFNEGGIAIAVYKDGTRAVHGSSWQPLEFEDSTDSGAKGDDQLQIDFKFKGDGYAWHPPILPTAVTVPLPV</sequence>
<dbReference type="EMBL" id="JAAGNZ010000001">
    <property type="protein sequence ID" value="NEU67089.1"/>
    <property type="molecule type" value="Genomic_DNA"/>
</dbReference>
<keyword evidence="3" id="KW-1185">Reference proteome</keyword>
<evidence type="ECO:0000313" key="3">
    <source>
        <dbReference type="Proteomes" id="UP000477386"/>
    </source>
</evidence>
<name>A0A6M0IFN7_9BACT</name>
<feature type="chain" id="PRO_5026786322" evidence="1">
    <location>
        <begin position="25"/>
        <end position="225"/>
    </location>
</feature>
<evidence type="ECO:0000313" key="2">
    <source>
        <dbReference type="EMBL" id="NEU67089.1"/>
    </source>
</evidence>
<dbReference type="Proteomes" id="UP000477386">
    <property type="component" value="Unassembled WGS sequence"/>
</dbReference>
<dbReference type="AlphaFoldDB" id="A0A6M0IFN7"/>
<keyword evidence="1" id="KW-0732">Signal</keyword>
<accession>A0A6M0IFN7</accession>
<protein>
    <submittedName>
        <fullName evidence="2">Uncharacterized protein</fullName>
    </submittedName>
</protein>
<dbReference type="RefSeq" id="WP_164036657.1">
    <property type="nucleotide sequence ID" value="NZ_JAAGNZ010000001.1"/>
</dbReference>
<evidence type="ECO:0000256" key="1">
    <source>
        <dbReference type="SAM" id="SignalP"/>
    </source>
</evidence>
<reference evidence="2 3" key="1">
    <citation type="submission" date="2020-02" db="EMBL/GenBank/DDBJ databases">
        <title>Draft genome sequence of two Spirosoma agri KCTC 52727 and Spirosoma terrae KCTC 52035.</title>
        <authorList>
            <person name="Rojas J."/>
            <person name="Ambika Manirajan B."/>
            <person name="Ratering S."/>
            <person name="Suarez C."/>
            <person name="Schnell S."/>
        </authorList>
    </citation>
    <scope>NUCLEOTIDE SEQUENCE [LARGE SCALE GENOMIC DNA]</scope>
    <source>
        <strain evidence="2 3">KCTC 52727</strain>
    </source>
</reference>
<proteinExistence type="predicted"/>